<reference evidence="2 3" key="1">
    <citation type="journal article" date="2019" name="Sci. Rep.">
        <title>Orb-weaving spider Araneus ventricosus genome elucidates the spidroin gene catalogue.</title>
        <authorList>
            <person name="Kono N."/>
            <person name="Nakamura H."/>
            <person name="Ohtoshi R."/>
            <person name="Moran D.A.P."/>
            <person name="Shinohara A."/>
            <person name="Yoshida Y."/>
            <person name="Fujiwara M."/>
            <person name="Mori M."/>
            <person name="Tomita M."/>
            <person name="Arakawa K."/>
        </authorList>
    </citation>
    <scope>NUCLEOTIDE SEQUENCE [LARGE SCALE GENOMIC DNA]</scope>
</reference>
<proteinExistence type="predicted"/>
<feature type="compositionally biased region" description="Basic and acidic residues" evidence="1">
    <location>
        <begin position="62"/>
        <end position="78"/>
    </location>
</feature>
<sequence length="115" mass="13105">MEFMFCRSIRIVCRQHVENRLVKGTVYRTNSPETYEPKCFRNSRVSSVAKRVLFCLDGRTEDTEKQNDTVGGEGREEPTQCLTSESRIGSTDHEYDGGELSQSNRPSPSHLQSDD</sequence>
<protein>
    <submittedName>
        <fullName evidence="2">Uncharacterized protein</fullName>
    </submittedName>
</protein>
<dbReference type="Proteomes" id="UP000499080">
    <property type="component" value="Unassembled WGS sequence"/>
</dbReference>
<feature type="compositionally biased region" description="Polar residues" evidence="1">
    <location>
        <begin position="80"/>
        <end position="89"/>
    </location>
</feature>
<evidence type="ECO:0000313" key="2">
    <source>
        <dbReference type="EMBL" id="GBL65004.1"/>
    </source>
</evidence>
<dbReference type="AlphaFoldDB" id="A0A4Y1ZSS0"/>
<keyword evidence="3" id="KW-1185">Reference proteome</keyword>
<gene>
    <name evidence="2" type="ORF">AVEN_189217_1</name>
</gene>
<accession>A0A4Y1ZSS0</accession>
<organism evidence="2 3">
    <name type="scientific">Araneus ventricosus</name>
    <name type="common">Orbweaver spider</name>
    <name type="synonym">Epeira ventricosa</name>
    <dbReference type="NCBI Taxonomy" id="182803"/>
    <lineage>
        <taxon>Eukaryota</taxon>
        <taxon>Metazoa</taxon>
        <taxon>Ecdysozoa</taxon>
        <taxon>Arthropoda</taxon>
        <taxon>Chelicerata</taxon>
        <taxon>Arachnida</taxon>
        <taxon>Araneae</taxon>
        <taxon>Araneomorphae</taxon>
        <taxon>Entelegynae</taxon>
        <taxon>Araneoidea</taxon>
        <taxon>Araneidae</taxon>
        <taxon>Araneus</taxon>
    </lineage>
</organism>
<comment type="caution">
    <text evidence="2">The sequence shown here is derived from an EMBL/GenBank/DDBJ whole genome shotgun (WGS) entry which is preliminary data.</text>
</comment>
<name>A0A4Y1ZSS0_ARAVE</name>
<evidence type="ECO:0000313" key="3">
    <source>
        <dbReference type="Proteomes" id="UP000499080"/>
    </source>
</evidence>
<feature type="compositionally biased region" description="Polar residues" evidence="1">
    <location>
        <begin position="100"/>
        <end position="115"/>
    </location>
</feature>
<evidence type="ECO:0000256" key="1">
    <source>
        <dbReference type="SAM" id="MobiDB-lite"/>
    </source>
</evidence>
<dbReference type="EMBL" id="BGPR01152808">
    <property type="protein sequence ID" value="GBL65004.1"/>
    <property type="molecule type" value="Genomic_DNA"/>
</dbReference>
<feature type="region of interest" description="Disordered" evidence="1">
    <location>
        <begin position="62"/>
        <end position="115"/>
    </location>
</feature>